<dbReference type="OrthoDB" id="8627321at2"/>
<proteinExistence type="inferred from homology"/>
<evidence type="ECO:0000313" key="5">
    <source>
        <dbReference type="Proteomes" id="UP000216020"/>
    </source>
</evidence>
<dbReference type="InterPro" id="IPR036148">
    <property type="entry name" value="MmgE/PrpD_sf"/>
</dbReference>
<evidence type="ECO:0000259" key="3">
    <source>
        <dbReference type="Pfam" id="PF19305"/>
    </source>
</evidence>
<dbReference type="Proteomes" id="UP000216020">
    <property type="component" value="Unassembled WGS sequence"/>
</dbReference>
<dbReference type="InterPro" id="IPR045337">
    <property type="entry name" value="MmgE_PrpD_C"/>
</dbReference>
<evidence type="ECO:0000259" key="2">
    <source>
        <dbReference type="Pfam" id="PF03972"/>
    </source>
</evidence>
<dbReference type="Gene3D" id="3.30.1330.120">
    <property type="entry name" value="2-methylcitrate dehydratase PrpD"/>
    <property type="match status" value="1"/>
</dbReference>
<feature type="domain" description="MmgE/PrpD N-terminal" evidence="2">
    <location>
        <begin position="11"/>
        <end position="74"/>
    </location>
</feature>
<gene>
    <name evidence="4" type="ORF">CAL29_21180</name>
</gene>
<dbReference type="RefSeq" id="WP_094854957.1">
    <property type="nucleotide sequence ID" value="NZ_NEVM01000005.1"/>
</dbReference>
<dbReference type="Pfam" id="PF03972">
    <property type="entry name" value="MmgE_PrpD_N"/>
    <property type="match status" value="2"/>
</dbReference>
<feature type="domain" description="MmgE/PrpD C-terminal" evidence="3">
    <location>
        <begin position="297"/>
        <end position="448"/>
    </location>
</feature>
<comment type="caution">
    <text evidence="4">The sequence shown here is derived from an EMBL/GenBank/DDBJ whole genome shotgun (WGS) entry which is preliminary data.</text>
</comment>
<evidence type="ECO:0000256" key="1">
    <source>
        <dbReference type="ARBA" id="ARBA00006174"/>
    </source>
</evidence>
<dbReference type="SUPFAM" id="SSF103378">
    <property type="entry name" value="2-methylcitrate dehydratase PrpD"/>
    <property type="match status" value="1"/>
</dbReference>
<accession>A0A261RZL3</accession>
<dbReference type="InterPro" id="IPR005656">
    <property type="entry name" value="MmgE_PrpD"/>
</dbReference>
<dbReference type="AlphaFoldDB" id="A0A261RZL3"/>
<keyword evidence="5" id="KW-1185">Reference proteome</keyword>
<dbReference type="PANTHER" id="PTHR16943">
    <property type="entry name" value="2-METHYLCITRATE DEHYDRATASE-RELATED"/>
    <property type="match status" value="1"/>
</dbReference>
<dbReference type="GO" id="GO:0016829">
    <property type="term" value="F:lyase activity"/>
    <property type="evidence" value="ECO:0007669"/>
    <property type="project" value="InterPro"/>
</dbReference>
<feature type="domain" description="MmgE/PrpD N-terminal" evidence="2">
    <location>
        <begin position="81"/>
        <end position="275"/>
    </location>
</feature>
<dbReference type="Pfam" id="PF19305">
    <property type="entry name" value="MmgE_PrpD_C"/>
    <property type="match status" value="1"/>
</dbReference>
<dbReference type="InterPro" id="IPR042183">
    <property type="entry name" value="MmgE/PrpD_sf_1"/>
</dbReference>
<dbReference type="InterPro" id="IPR045336">
    <property type="entry name" value="MmgE_PrpD_N"/>
</dbReference>
<evidence type="ECO:0000313" key="4">
    <source>
        <dbReference type="EMBL" id="OZI30534.1"/>
    </source>
</evidence>
<dbReference type="EMBL" id="NEVM01000005">
    <property type="protein sequence ID" value="OZI30534.1"/>
    <property type="molecule type" value="Genomic_DNA"/>
</dbReference>
<name>A0A261RZL3_9BORD</name>
<protein>
    <recommendedName>
        <fullName evidence="6">2-methylcitrate dehydratase</fullName>
    </recommendedName>
</protein>
<dbReference type="Gene3D" id="1.10.4100.10">
    <property type="entry name" value="2-methylcitrate dehydratase PrpD"/>
    <property type="match status" value="1"/>
</dbReference>
<dbReference type="InterPro" id="IPR042188">
    <property type="entry name" value="MmgE/PrpD_sf_2"/>
</dbReference>
<sequence>MATAGAASASRRLAEFAANLRYEDIPAEVRERARDCIADTLACCVQGAGLPWSAAIAAYARRYAGGGPCTLFGVAASGMSAPGSTDPGATASGAFTAGVTAPAAALANGAAAHAFELDSLRFPGAGVHPGATLVPALAAACQETGASGRQALTAFVAACEVLFRIGAATHHSSEKLGFHAPGLTGPYGAAIAAGLVHGLDAGRLTQALGIAGSLSAGLLAFTKAGNGGMVKRLHLGRAAEAGIVAAGLAAEGYEGPDTILEGRYGFLQAYCSAGEPALLTQGLGSAWETLNICFKRYPCHVTAQAPLQALRGLMAEHGFDGADIASMALGCSEKIVSHHDIRDPADIMAAQYSVPFCLALAQFRDPEDPGAFDASALRDPAIRQACERIALSAQAGLPSAWSARLAVRLRDGRTLETLADGFRGLPAQPLSREDMRRRFMLRTAAGLDAGAAAAWYDRLQDLENQPAFPAG</sequence>
<evidence type="ECO:0008006" key="6">
    <source>
        <dbReference type="Google" id="ProtNLM"/>
    </source>
</evidence>
<reference evidence="5" key="1">
    <citation type="submission" date="2017-05" db="EMBL/GenBank/DDBJ databases">
        <title>Complete and WGS of Bordetella genogroups.</title>
        <authorList>
            <person name="Spilker T."/>
            <person name="Lipuma J."/>
        </authorList>
    </citation>
    <scope>NUCLEOTIDE SEQUENCE [LARGE SCALE GENOMIC DNA]</scope>
    <source>
        <strain evidence="5">AU16122</strain>
    </source>
</reference>
<organism evidence="4 5">
    <name type="scientific">Bordetella genomosp. 10</name>
    <dbReference type="NCBI Taxonomy" id="1416804"/>
    <lineage>
        <taxon>Bacteria</taxon>
        <taxon>Pseudomonadati</taxon>
        <taxon>Pseudomonadota</taxon>
        <taxon>Betaproteobacteria</taxon>
        <taxon>Burkholderiales</taxon>
        <taxon>Alcaligenaceae</taxon>
        <taxon>Bordetella</taxon>
    </lineage>
</organism>
<dbReference type="PANTHER" id="PTHR16943:SF8">
    <property type="entry name" value="2-METHYLCITRATE DEHYDRATASE"/>
    <property type="match status" value="1"/>
</dbReference>
<comment type="similarity">
    <text evidence="1">Belongs to the PrpD family.</text>
</comment>